<keyword evidence="3" id="KW-1133">Transmembrane helix</keyword>
<keyword evidence="2" id="KW-0812">Transmembrane</keyword>
<dbReference type="PANTHER" id="PTHR11040">
    <property type="entry name" value="ZINC/IRON TRANSPORTER"/>
    <property type="match status" value="1"/>
</dbReference>
<dbReference type="PANTHER" id="PTHR11040:SF35">
    <property type="entry name" value="ZINC TRANSPORTER 5"/>
    <property type="match status" value="1"/>
</dbReference>
<evidence type="ECO:0000256" key="4">
    <source>
        <dbReference type="ARBA" id="ARBA00023136"/>
    </source>
</evidence>
<name>A0A7J9KQN1_GOSSC</name>
<dbReference type="OrthoDB" id="980408at2759"/>
<dbReference type="Pfam" id="PF02535">
    <property type="entry name" value="Zip"/>
    <property type="match status" value="1"/>
</dbReference>
<evidence type="ECO:0000256" key="3">
    <source>
        <dbReference type="ARBA" id="ARBA00022989"/>
    </source>
</evidence>
<dbReference type="AlphaFoldDB" id="A0A7J9KQN1"/>
<accession>A0A7J9KQN1</accession>
<feature type="non-terminal residue" evidence="5">
    <location>
        <position position="1"/>
    </location>
</feature>
<proteinExistence type="predicted"/>
<sequence length="221" mass="24295">FPQKTPFFSSSKPFIAGVILSIGFIRVLSDASENLTSPCLSENPWDKFPLAKLLAMAAKIGRLMVDVFATSHYTKSHLHKTHESNYVDEEKIGKTKNHLHLHTHAIHGHAHDSVSMLERSDSAQLLRLQICIGMAHSMIIAISLGASESPKAIKPFVAALTFHQFFEGMGLGGCISQGRANAVMGLRFRAGFIGIRDKPWEIHQQVQCPRKPSVMVESIGG</sequence>
<keyword evidence="6" id="KW-1185">Reference proteome</keyword>
<dbReference type="EMBL" id="JABFAF010000002">
    <property type="protein sequence ID" value="MBA0848815.1"/>
    <property type="molecule type" value="Genomic_DNA"/>
</dbReference>
<dbReference type="GO" id="GO:0005886">
    <property type="term" value="C:plasma membrane"/>
    <property type="evidence" value="ECO:0007669"/>
    <property type="project" value="TreeGrafter"/>
</dbReference>
<evidence type="ECO:0000256" key="2">
    <source>
        <dbReference type="ARBA" id="ARBA00022692"/>
    </source>
</evidence>
<keyword evidence="4" id="KW-0472">Membrane</keyword>
<dbReference type="InterPro" id="IPR003689">
    <property type="entry name" value="ZIP"/>
</dbReference>
<dbReference type="GO" id="GO:0005385">
    <property type="term" value="F:zinc ion transmembrane transporter activity"/>
    <property type="evidence" value="ECO:0007669"/>
    <property type="project" value="TreeGrafter"/>
</dbReference>
<organism evidence="5 6">
    <name type="scientific">Gossypium schwendimanii</name>
    <name type="common">Cotton</name>
    <dbReference type="NCBI Taxonomy" id="34291"/>
    <lineage>
        <taxon>Eukaryota</taxon>
        <taxon>Viridiplantae</taxon>
        <taxon>Streptophyta</taxon>
        <taxon>Embryophyta</taxon>
        <taxon>Tracheophyta</taxon>
        <taxon>Spermatophyta</taxon>
        <taxon>Magnoliopsida</taxon>
        <taxon>eudicotyledons</taxon>
        <taxon>Gunneridae</taxon>
        <taxon>Pentapetalae</taxon>
        <taxon>rosids</taxon>
        <taxon>malvids</taxon>
        <taxon>Malvales</taxon>
        <taxon>Malvaceae</taxon>
        <taxon>Malvoideae</taxon>
        <taxon>Gossypium</taxon>
    </lineage>
</organism>
<gene>
    <name evidence="5" type="ORF">Goshw_007522</name>
</gene>
<comment type="subcellular location">
    <subcellularLocation>
        <location evidence="1">Membrane</location>
        <topology evidence="1">Multi-pass membrane protein</topology>
    </subcellularLocation>
</comment>
<reference evidence="5 6" key="1">
    <citation type="journal article" date="2019" name="Genome Biol. Evol.">
        <title>Insights into the evolution of the New World diploid cottons (Gossypium, subgenus Houzingenia) based on genome sequencing.</title>
        <authorList>
            <person name="Grover C.E."/>
            <person name="Arick M.A. 2nd"/>
            <person name="Thrash A."/>
            <person name="Conover J.L."/>
            <person name="Sanders W.S."/>
            <person name="Peterson D.G."/>
            <person name="Frelichowski J.E."/>
            <person name="Scheffler J.A."/>
            <person name="Scheffler B.E."/>
            <person name="Wendel J.F."/>
        </authorList>
    </citation>
    <scope>NUCLEOTIDE SEQUENCE [LARGE SCALE GENOMIC DNA]</scope>
    <source>
        <strain evidence="5">1</strain>
        <tissue evidence="5">Leaf</tissue>
    </source>
</reference>
<evidence type="ECO:0000313" key="6">
    <source>
        <dbReference type="Proteomes" id="UP000593576"/>
    </source>
</evidence>
<protein>
    <submittedName>
        <fullName evidence="5">Uncharacterized protein</fullName>
    </submittedName>
</protein>
<feature type="non-terminal residue" evidence="5">
    <location>
        <position position="221"/>
    </location>
</feature>
<comment type="caution">
    <text evidence="5">The sequence shown here is derived from an EMBL/GenBank/DDBJ whole genome shotgun (WGS) entry which is preliminary data.</text>
</comment>
<evidence type="ECO:0000256" key="1">
    <source>
        <dbReference type="ARBA" id="ARBA00004141"/>
    </source>
</evidence>
<evidence type="ECO:0000313" key="5">
    <source>
        <dbReference type="EMBL" id="MBA0848815.1"/>
    </source>
</evidence>
<dbReference type="Proteomes" id="UP000593576">
    <property type="component" value="Unassembled WGS sequence"/>
</dbReference>